<comment type="similarity">
    <text evidence="4">Belongs to the N-acetylmuramoyl-L-alanine amidase 2 family.</text>
</comment>
<dbReference type="Pfam" id="PF01510">
    <property type="entry name" value="Amidase_2"/>
    <property type="match status" value="1"/>
</dbReference>
<evidence type="ECO:0000256" key="10">
    <source>
        <dbReference type="ARBA" id="ARBA00023316"/>
    </source>
</evidence>
<evidence type="ECO:0000313" key="16">
    <source>
        <dbReference type="Proteomes" id="UP000586119"/>
    </source>
</evidence>
<dbReference type="GO" id="GO:0009253">
    <property type="term" value="P:peptidoglycan catabolic process"/>
    <property type="evidence" value="ECO:0007669"/>
    <property type="project" value="InterPro"/>
</dbReference>
<keyword evidence="7" id="KW-0479">Metal-binding</keyword>
<dbReference type="SUPFAM" id="SSF55846">
    <property type="entry name" value="N-acetylmuramoyl-L-alanine amidase-like"/>
    <property type="match status" value="1"/>
</dbReference>
<dbReference type="RefSeq" id="WP_179929262.1">
    <property type="nucleotide sequence ID" value="NZ_JACCDF010000002.1"/>
</dbReference>
<dbReference type="GO" id="GO:0046872">
    <property type="term" value="F:metal ion binding"/>
    <property type="evidence" value="ECO:0007669"/>
    <property type="project" value="UniProtKB-KW"/>
</dbReference>
<comment type="subcellular location">
    <subcellularLocation>
        <location evidence="3">Cytoplasm</location>
    </subcellularLocation>
</comment>
<dbReference type="EC" id="3.5.1.28" evidence="5"/>
<comment type="cofactor">
    <cofactor evidence="2">
        <name>Zn(2+)</name>
        <dbReference type="ChEBI" id="CHEBI:29105"/>
    </cofactor>
</comment>
<dbReference type="Gene3D" id="3.40.80.10">
    <property type="entry name" value="Peptidoglycan recognition protein-like"/>
    <property type="match status" value="1"/>
</dbReference>
<evidence type="ECO:0000256" key="12">
    <source>
        <dbReference type="ARBA" id="ARBA00042615"/>
    </source>
</evidence>
<evidence type="ECO:0000259" key="14">
    <source>
        <dbReference type="SMART" id="SM00644"/>
    </source>
</evidence>
<feature type="compositionally biased region" description="Basic and acidic residues" evidence="13">
    <location>
        <begin position="9"/>
        <end position="19"/>
    </location>
</feature>
<accession>A0A7Z0LJE4</accession>
<keyword evidence="8 15" id="KW-0378">Hydrolase</keyword>
<gene>
    <name evidence="15" type="primary">ampD</name>
    <name evidence="15" type="ORF">HZS81_04015</name>
</gene>
<protein>
    <recommendedName>
        <fullName evidence="11">1,6-anhydro-N-acetylmuramyl-L-alanine amidase AmpD</fullName>
        <ecNumber evidence="5">3.5.1.28</ecNumber>
    </recommendedName>
    <alternativeName>
        <fullName evidence="12">N-acetylmuramoyl-L-alanine amidase</fullName>
    </alternativeName>
</protein>
<evidence type="ECO:0000256" key="2">
    <source>
        <dbReference type="ARBA" id="ARBA00001947"/>
    </source>
</evidence>
<evidence type="ECO:0000256" key="4">
    <source>
        <dbReference type="ARBA" id="ARBA00007553"/>
    </source>
</evidence>
<proteinExistence type="inferred from homology"/>
<comment type="caution">
    <text evidence="15">The sequence shown here is derived from an EMBL/GenBank/DDBJ whole genome shotgun (WGS) entry which is preliminary data.</text>
</comment>
<organism evidence="15 16">
    <name type="scientific">Vreelandella salicampi</name>
    <dbReference type="NCBI Taxonomy" id="1449798"/>
    <lineage>
        <taxon>Bacteria</taxon>
        <taxon>Pseudomonadati</taxon>
        <taxon>Pseudomonadota</taxon>
        <taxon>Gammaproteobacteria</taxon>
        <taxon>Oceanospirillales</taxon>
        <taxon>Halomonadaceae</taxon>
        <taxon>Vreelandella</taxon>
    </lineage>
</organism>
<keyword evidence="10" id="KW-0961">Cell wall biogenesis/degradation</keyword>
<feature type="domain" description="N-acetylmuramoyl-L-alanine amidase" evidence="14">
    <location>
        <begin position="34"/>
        <end position="190"/>
    </location>
</feature>
<dbReference type="GO" id="GO:0009254">
    <property type="term" value="P:peptidoglycan turnover"/>
    <property type="evidence" value="ECO:0007669"/>
    <property type="project" value="TreeGrafter"/>
</dbReference>
<dbReference type="NCBIfam" id="NF008758">
    <property type="entry name" value="PRK11789.1"/>
    <property type="match status" value="1"/>
</dbReference>
<evidence type="ECO:0000256" key="8">
    <source>
        <dbReference type="ARBA" id="ARBA00022801"/>
    </source>
</evidence>
<feature type="region of interest" description="Disordered" evidence="13">
    <location>
        <begin position="1"/>
        <end position="23"/>
    </location>
</feature>
<dbReference type="InterPro" id="IPR051206">
    <property type="entry name" value="NAMLAA_amidase_2"/>
</dbReference>
<evidence type="ECO:0000256" key="9">
    <source>
        <dbReference type="ARBA" id="ARBA00022833"/>
    </source>
</evidence>
<name>A0A7Z0LJE4_9GAMM</name>
<keyword evidence="6" id="KW-0963">Cytoplasm</keyword>
<dbReference type="SMART" id="SM00644">
    <property type="entry name" value="Ami_2"/>
    <property type="match status" value="1"/>
</dbReference>
<dbReference type="GO" id="GO:0071555">
    <property type="term" value="P:cell wall organization"/>
    <property type="evidence" value="ECO:0007669"/>
    <property type="project" value="UniProtKB-KW"/>
</dbReference>
<evidence type="ECO:0000256" key="7">
    <source>
        <dbReference type="ARBA" id="ARBA00022723"/>
    </source>
</evidence>
<reference evidence="15 16" key="1">
    <citation type="journal article" date="2015" name="Int. J. Syst. Evol. Microbiol.">
        <title>Halomonas salicampi sp. nov., a halotolerant and alkalitolerant bacterium isolated from a saltern soil.</title>
        <authorList>
            <person name="Lee J.C."/>
            <person name="Kim Y.S."/>
            <person name="Yun B.S."/>
            <person name="Whang K.S."/>
        </authorList>
    </citation>
    <scope>NUCLEOTIDE SEQUENCE [LARGE SCALE GENOMIC DNA]</scope>
    <source>
        <strain evidence="15 16">BH103</strain>
    </source>
</reference>
<sequence>MASSSQDSSSRENPSKDDFSQSATWWPKARVVESPNADERPNGEVSLVVLHAISLPPGQFGSDAIEALFTNRLAPNDHPFFASIASLRVSAHFLIRREGECVQFVDTPRRAWHAGRSRWWDARQGEKRQALNDFSLGIELEGDDATSFTKAQYTTLAQLVTWLMTRYPALDPTRITSHAHVAPLRKTDPGPAFDWAYFRQRLAQE</sequence>
<dbReference type="InterPro" id="IPR036505">
    <property type="entry name" value="Amidase/PGRP_sf"/>
</dbReference>
<dbReference type="EMBL" id="JACCDF010000002">
    <property type="protein sequence ID" value="NYS59929.1"/>
    <property type="molecule type" value="Genomic_DNA"/>
</dbReference>
<dbReference type="GO" id="GO:0005737">
    <property type="term" value="C:cytoplasm"/>
    <property type="evidence" value="ECO:0007669"/>
    <property type="project" value="UniProtKB-SubCell"/>
</dbReference>
<comment type="catalytic activity">
    <reaction evidence="1">
        <text>Hydrolyzes the link between N-acetylmuramoyl residues and L-amino acid residues in certain cell-wall glycopeptides.</text>
        <dbReference type="EC" id="3.5.1.28"/>
    </reaction>
</comment>
<evidence type="ECO:0000256" key="3">
    <source>
        <dbReference type="ARBA" id="ARBA00004496"/>
    </source>
</evidence>
<dbReference type="Proteomes" id="UP000586119">
    <property type="component" value="Unassembled WGS sequence"/>
</dbReference>
<keyword evidence="16" id="KW-1185">Reference proteome</keyword>
<dbReference type="AlphaFoldDB" id="A0A7Z0LJE4"/>
<dbReference type="PANTHER" id="PTHR30417">
    <property type="entry name" value="N-ACETYLMURAMOYL-L-ALANINE AMIDASE AMID"/>
    <property type="match status" value="1"/>
</dbReference>
<evidence type="ECO:0000256" key="6">
    <source>
        <dbReference type="ARBA" id="ARBA00022490"/>
    </source>
</evidence>
<keyword evidence="9" id="KW-0862">Zinc</keyword>
<evidence type="ECO:0000256" key="5">
    <source>
        <dbReference type="ARBA" id="ARBA00011901"/>
    </source>
</evidence>
<evidence type="ECO:0000256" key="1">
    <source>
        <dbReference type="ARBA" id="ARBA00001561"/>
    </source>
</evidence>
<dbReference type="InterPro" id="IPR002502">
    <property type="entry name" value="Amidase_domain"/>
</dbReference>
<dbReference type="PANTHER" id="PTHR30417:SF4">
    <property type="entry name" value="1,6-ANHYDRO-N-ACETYLMURAMYL-L-ALANINE AMIDASE AMPD"/>
    <property type="match status" value="1"/>
</dbReference>
<dbReference type="CDD" id="cd06583">
    <property type="entry name" value="PGRP"/>
    <property type="match status" value="1"/>
</dbReference>
<evidence type="ECO:0000256" key="13">
    <source>
        <dbReference type="SAM" id="MobiDB-lite"/>
    </source>
</evidence>
<dbReference type="GO" id="GO:0008745">
    <property type="term" value="F:N-acetylmuramoyl-L-alanine amidase activity"/>
    <property type="evidence" value="ECO:0007669"/>
    <property type="project" value="UniProtKB-EC"/>
</dbReference>
<evidence type="ECO:0000256" key="11">
    <source>
        <dbReference type="ARBA" id="ARBA00039257"/>
    </source>
</evidence>
<evidence type="ECO:0000313" key="15">
    <source>
        <dbReference type="EMBL" id="NYS59929.1"/>
    </source>
</evidence>